<gene>
    <name evidence="2" type="ORF">JKP88DRAFT_148672</name>
</gene>
<accession>A0A835YKP3</accession>
<dbReference type="SUPFAM" id="SSF54236">
    <property type="entry name" value="Ubiquitin-like"/>
    <property type="match status" value="1"/>
</dbReference>
<feature type="non-terminal residue" evidence="2">
    <location>
        <position position="152"/>
    </location>
</feature>
<dbReference type="Gene3D" id="3.10.20.90">
    <property type="entry name" value="Phosphatidylinositol 3-kinase Catalytic Subunit, Chain A, domain 1"/>
    <property type="match status" value="1"/>
</dbReference>
<dbReference type="OrthoDB" id="428577at2759"/>
<dbReference type="AlphaFoldDB" id="A0A835YKP3"/>
<evidence type="ECO:0000313" key="2">
    <source>
        <dbReference type="EMBL" id="KAG5176248.1"/>
    </source>
</evidence>
<keyword evidence="3" id="KW-1185">Reference proteome</keyword>
<feature type="non-terminal residue" evidence="2">
    <location>
        <position position="1"/>
    </location>
</feature>
<proteinExistence type="predicted"/>
<dbReference type="Proteomes" id="UP000664859">
    <property type="component" value="Unassembled WGS sequence"/>
</dbReference>
<dbReference type="PROSITE" id="PS50053">
    <property type="entry name" value="UBIQUITIN_2"/>
    <property type="match status" value="1"/>
</dbReference>
<feature type="domain" description="Ubiquitin-like" evidence="1">
    <location>
        <begin position="1"/>
        <end position="51"/>
    </location>
</feature>
<dbReference type="InterPro" id="IPR000626">
    <property type="entry name" value="Ubiquitin-like_dom"/>
</dbReference>
<protein>
    <recommendedName>
        <fullName evidence="1">Ubiquitin-like domain-containing protein</fullName>
    </recommendedName>
</protein>
<dbReference type="CDD" id="cd17039">
    <property type="entry name" value="Ubl_ubiquitin_like"/>
    <property type="match status" value="1"/>
</dbReference>
<name>A0A835YKP3_9STRA</name>
<organism evidence="2 3">
    <name type="scientific">Tribonema minus</name>
    <dbReference type="NCBI Taxonomy" id="303371"/>
    <lineage>
        <taxon>Eukaryota</taxon>
        <taxon>Sar</taxon>
        <taxon>Stramenopiles</taxon>
        <taxon>Ochrophyta</taxon>
        <taxon>PX clade</taxon>
        <taxon>Xanthophyceae</taxon>
        <taxon>Tribonematales</taxon>
        <taxon>Tribonemataceae</taxon>
        <taxon>Tribonema</taxon>
    </lineage>
</organism>
<dbReference type="Pfam" id="PF00240">
    <property type="entry name" value="ubiquitin"/>
    <property type="match status" value="1"/>
</dbReference>
<reference evidence="2" key="1">
    <citation type="submission" date="2021-02" db="EMBL/GenBank/DDBJ databases">
        <title>First Annotated Genome of the Yellow-green Alga Tribonema minus.</title>
        <authorList>
            <person name="Mahan K.M."/>
        </authorList>
    </citation>
    <scope>NUCLEOTIDE SEQUENCE</scope>
    <source>
        <strain evidence="2">UTEX B ZZ1240</strain>
    </source>
</reference>
<evidence type="ECO:0000259" key="1">
    <source>
        <dbReference type="PROSITE" id="PS50053"/>
    </source>
</evidence>
<sequence length="152" mass="16618">ITDAVEDQYGTPRDLQRLLYDGNRLHRDCTLTDFGIENGSTLDLFPASDGGCGRMALPFADVSRSRAIKHIQLTADAPDWRVACEGLNMEGYCRKAGCPARNSMVIHQVGMAAFTLGSRCECPLCSLCGSAFQPRTCGLMACLWMYEGAKKD</sequence>
<dbReference type="InterPro" id="IPR029071">
    <property type="entry name" value="Ubiquitin-like_domsf"/>
</dbReference>
<comment type="caution">
    <text evidence="2">The sequence shown here is derived from an EMBL/GenBank/DDBJ whole genome shotgun (WGS) entry which is preliminary data.</text>
</comment>
<dbReference type="EMBL" id="JAFCMP010000539">
    <property type="protein sequence ID" value="KAG5176248.1"/>
    <property type="molecule type" value="Genomic_DNA"/>
</dbReference>
<evidence type="ECO:0000313" key="3">
    <source>
        <dbReference type="Proteomes" id="UP000664859"/>
    </source>
</evidence>